<dbReference type="PANTHER" id="PTHR43236">
    <property type="entry name" value="ANTITOXIN HIGA1"/>
    <property type="match status" value="1"/>
</dbReference>
<gene>
    <name evidence="3" type="ORF">GBA63_19795</name>
</gene>
<dbReference type="Pfam" id="PF13560">
    <property type="entry name" value="HTH_31"/>
    <property type="match status" value="1"/>
</dbReference>
<comment type="similarity">
    <text evidence="1">Belongs to the short-chain fatty acyl-CoA assimilation regulator (ScfR) family.</text>
</comment>
<dbReference type="Pfam" id="PF06114">
    <property type="entry name" value="Peptidase_M78"/>
    <property type="match status" value="1"/>
</dbReference>
<dbReference type="AlphaFoldDB" id="A0A6G8QDR5"/>
<dbReference type="CDD" id="cd00093">
    <property type="entry name" value="HTH_XRE"/>
    <property type="match status" value="1"/>
</dbReference>
<dbReference type="InterPro" id="IPR052345">
    <property type="entry name" value="Rad_response_metalloprotease"/>
</dbReference>
<dbReference type="Proteomes" id="UP000501452">
    <property type="component" value="Chromosome"/>
</dbReference>
<protein>
    <submittedName>
        <fullName evidence="3">ImmA/IrrE family metallo-endopeptidase</fullName>
    </submittedName>
</protein>
<dbReference type="Gene3D" id="1.10.10.2910">
    <property type="match status" value="1"/>
</dbReference>
<evidence type="ECO:0000256" key="1">
    <source>
        <dbReference type="ARBA" id="ARBA00007227"/>
    </source>
</evidence>
<dbReference type="PANTHER" id="PTHR43236:SF1">
    <property type="entry name" value="BLL7220 PROTEIN"/>
    <property type="match status" value="1"/>
</dbReference>
<reference evidence="3 4" key="1">
    <citation type="submission" date="2019-10" db="EMBL/GenBank/DDBJ databases">
        <title>Rubrobacter sp nov SCSIO 52090 isolated from a deep-sea sediment in the South China Sea.</title>
        <authorList>
            <person name="Chen R.W."/>
        </authorList>
    </citation>
    <scope>NUCLEOTIDE SEQUENCE [LARGE SCALE GENOMIC DNA]</scope>
    <source>
        <strain evidence="3 4">SCSIO 52909</strain>
    </source>
</reference>
<dbReference type="SUPFAM" id="SSF47413">
    <property type="entry name" value="lambda repressor-like DNA-binding domains"/>
    <property type="match status" value="1"/>
</dbReference>
<organism evidence="3 4">
    <name type="scientific">Rubrobacter tropicus</name>
    <dbReference type="NCBI Taxonomy" id="2653851"/>
    <lineage>
        <taxon>Bacteria</taxon>
        <taxon>Bacillati</taxon>
        <taxon>Actinomycetota</taxon>
        <taxon>Rubrobacteria</taxon>
        <taxon>Rubrobacterales</taxon>
        <taxon>Rubrobacteraceae</taxon>
        <taxon>Rubrobacter</taxon>
    </lineage>
</organism>
<dbReference type="KEGG" id="rub:GBA63_19795"/>
<dbReference type="InterPro" id="IPR010359">
    <property type="entry name" value="IrrE_HExxH"/>
</dbReference>
<evidence type="ECO:0000313" key="3">
    <source>
        <dbReference type="EMBL" id="QIN84644.1"/>
    </source>
</evidence>
<dbReference type="RefSeq" id="WP_166179037.1">
    <property type="nucleotide sequence ID" value="NZ_CP045119.1"/>
</dbReference>
<dbReference type="PROSITE" id="PS50943">
    <property type="entry name" value="HTH_CROC1"/>
    <property type="match status" value="1"/>
</dbReference>
<dbReference type="EMBL" id="CP045119">
    <property type="protein sequence ID" value="QIN84644.1"/>
    <property type="molecule type" value="Genomic_DNA"/>
</dbReference>
<dbReference type="GO" id="GO:0003677">
    <property type="term" value="F:DNA binding"/>
    <property type="evidence" value="ECO:0007669"/>
    <property type="project" value="InterPro"/>
</dbReference>
<proteinExistence type="inferred from homology"/>
<dbReference type="Gene3D" id="1.10.260.40">
    <property type="entry name" value="lambda repressor-like DNA-binding domains"/>
    <property type="match status" value="1"/>
</dbReference>
<sequence>MITQEELGGRLRRARERAGYTQEEAGRAIGLDDTAVAKMERGKRGVGALEVKRLASFYGTSTEDLLEDPTAEGEVPLTVAMRATAGALGPKAGAMKRRLQRLVADDRWLREDEDDAYDAQDFPALDLPKDLEDLERGYQGADLFRERHGLGHSPIADVAVLADELGVIVARMPLGGDERSPEGCSALDPQTGVAYVLINSDKPRVRRRFTIAHELGHLALGHLHGGEMVVDETVRGRSPREREANAFAAGLLMPEAGVADGWQRLERRLGQRPSPIDWIVWLAASFGVSDQAAAYRLVNLGRIHAVGGTTADSIKEMSENPEMLREAKRRLGLSPVTADAERGASEVGPAMRARVARALEEGAITVDGAAEMLHQPPEDIYRWVAQIGIRLDAAEAPL</sequence>
<evidence type="ECO:0000313" key="4">
    <source>
        <dbReference type="Proteomes" id="UP000501452"/>
    </source>
</evidence>
<dbReference type="InterPro" id="IPR010982">
    <property type="entry name" value="Lambda_DNA-bd_dom_sf"/>
</dbReference>
<name>A0A6G8QDR5_9ACTN</name>
<accession>A0A6G8QDR5</accession>
<dbReference type="InterPro" id="IPR001387">
    <property type="entry name" value="Cro/C1-type_HTH"/>
</dbReference>
<dbReference type="SMART" id="SM00530">
    <property type="entry name" value="HTH_XRE"/>
    <property type="match status" value="1"/>
</dbReference>
<feature type="domain" description="HTH cro/C1-type" evidence="2">
    <location>
        <begin position="11"/>
        <end position="65"/>
    </location>
</feature>
<keyword evidence="4" id="KW-1185">Reference proteome</keyword>
<evidence type="ECO:0000259" key="2">
    <source>
        <dbReference type="PROSITE" id="PS50943"/>
    </source>
</evidence>